<dbReference type="EMBL" id="AWUE01023518">
    <property type="protein sequence ID" value="OMO53486.1"/>
    <property type="molecule type" value="Genomic_DNA"/>
</dbReference>
<keyword evidence="2" id="KW-0472">Membrane</keyword>
<keyword evidence="4" id="KW-1185">Reference proteome</keyword>
<reference evidence="4" key="1">
    <citation type="submission" date="2013-09" db="EMBL/GenBank/DDBJ databases">
        <title>Corchorus olitorius genome sequencing.</title>
        <authorList>
            <person name="Alam M."/>
            <person name="Haque M.S."/>
            <person name="Islam M.S."/>
            <person name="Emdad E.M."/>
            <person name="Islam M.M."/>
            <person name="Ahmed B."/>
            <person name="Halim A."/>
            <person name="Hossen Q.M.M."/>
            <person name="Hossain M.Z."/>
            <person name="Ahmed R."/>
            <person name="Khan M.M."/>
            <person name="Islam R."/>
            <person name="Rashid M.M."/>
            <person name="Khan S.A."/>
            <person name="Rahman M.S."/>
            <person name="Alam M."/>
            <person name="Yahiya A.S."/>
            <person name="Khan M.S."/>
            <person name="Azam M.S."/>
            <person name="Haque T."/>
            <person name="Lashkar M.Z.H."/>
            <person name="Akhand A.I."/>
            <person name="Morshed G."/>
            <person name="Roy S."/>
            <person name="Uddin K.S."/>
            <person name="Rabeya T."/>
            <person name="Hossain A.S."/>
            <person name="Chowdhury A."/>
            <person name="Snigdha A.R."/>
            <person name="Mortoza M.S."/>
            <person name="Matin S.A."/>
            <person name="Hoque S.M.E."/>
            <person name="Islam M.K."/>
            <person name="Roy D.K."/>
            <person name="Haider R."/>
            <person name="Moosa M.M."/>
            <person name="Elias S.M."/>
            <person name="Hasan A.M."/>
            <person name="Jahan S."/>
            <person name="Shafiuddin M."/>
            <person name="Mahmood N."/>
            <person name="Shommy N.S."/>
        </authorList>
    </citation>
    <scope>NUCLEOTIDE SEQUENCE [LARGE SCALE GENOMIC DNA]</scope>
    <source>
        <strain evidence="4">cv. O-4</strain>
    </source>
</reference>
<evidence type="ECO:0000256" key="2">
    <source>
        <dbReference type="SAM" id="Phobius"/>
    </source>
</evidence>
<evidence type="ECO:0008006" key="5">
    <source>
        <dbReference type="Google" id="ProtNLM"/>
    </source>
</evidence>
<evidence type="ECO:0000313" key="4">
    <source>
        <dbReference type="Proteomes" id="UP000187203"/>
    </source>
</evidence>
<feature type="transmembrane region" description="Helical" evidence="2">
    <location>
        <begin position="109"/>
        <end position="131"/>
    </location>
</feature>
<evidence type="ECO:0000313" key="3">
    <source>
        <dbReference type="EMBL" id="OMO53486.1"/>
    </source>
</evidence>
<evidence type="ECO:0000256" key="1">
    <source>
        <dbReference type="SAM" id="MobiDB-lite"/>
    </source>
</evidence>
<proteinExistence type="predicted"/>
<feature type="transmembrane region" description="Helical" evidence="2">
    <location>
        <begin position="35"/>
        <end position="55"/>
    </location>
</feature>
<dbReference type="AlphaFoldDB" id="A0A1R3G605"/>
<gene>
    <name evidence="3" type="ORF">COLO4_36719</name>
</gene>
<keyword evidence="2" id="KW-0812">Transmembrane</keyword>
<protein>
    <recommendedName>
        <fullName evidence="5">PGG domain-containing protein</fullName>
    </recommendedName>
</protein>
<dbReference type="Proteomes" id="UP000187203">
    <property type="component" value="Unassembled WGS sequence"/>
</dbReference>
<accession>A0A1R3G605</accession>
<name>A0A1R3G605_9ROSI</name>
<keyword evidence="2" id="KW-1133">Transmembrane helix</keyword>
<comment type="caution">
    <text evidence="3">The sequence shown here is derived from an EMBL/GenBank/DDBJ whole genome shotgun (WGS) entry which is preliminary data.</text>
</comment>
<feature type="region of interest" description="Disordered" evidence="1">
    <location>
        <begin position="163"/>
        <end position="190"/>
    </location>
</feature>
<organism evidence="3 4">
    <name type="scientific">Corchorus olitorius</name>
    <dbReference type="NCBI Taxonomy" id="93759"/>
    <lineage>
        <taxon>Eukaryota</taxon>
        <taxon>Viridiplantae</taxon>
        <taxon>Streptophyta</taxon>
        <taxon>Embryophyta</taxon>
        <taxon>Tracheophyta</taxon>
        <taxon>Spermatophyta</taxon>
        <taxon>Magnoliopsida</taxon>
        <taxon>eudicotyledons</taxon>
        <taxon>Gunneridae</taxon>
        <taxon>Pentapetalae</taxon>
        <taxon>rosids</taxon>
        <taxon>malvids</taxon>
        <taxon>Malvales</taxon>
        <taxon>Malvaceae</taxon>
        <taxon>Grewioideae</taxon>
        <taxon>Apeibeae</taxon>
        <taxon>Corchorus</taxon>
    </lineage>
</organism>
<sequence length="190" mass="20766">MLMRRRRDHLNQELGLGFGMSIYIRRHRMRLSDEVVNALLVVAGLILAAIFPYVYNPPGGFRPTSNNNESAAVSLNCNNVTINSTLQYANITSNPNIINARVAMGQGSFAFATIFTDTLFCVVLSVISFLLPDGSWQVARLEARKYVLMKGISSEYLDAQERSTVAAAADPTGEDEDMEAVAQTIPSASS</sequence>